<sequence length="714" mass="74203">MAACSGGGFSPFLPGPDEATPWLPGSCQVDQDCPDPQLFICDTASARCQPACRTREDCTAARRSPAYRLSACDDNPLGCQCDDNRCVEAMCSADGECAASGQVCRDGRCTGALAARARTCRVTPDHVVGRVGSRVRFSLLAWDETGEPVAVAPAEQRWTALEASVSGDAGGASFVLSAPTPEARETVRAEVGGAVCTARVRVLEALTPGQLRVVVTDEQTGRPIPGARVVVADAAGAVTGEAPTDEGGVVLPPGGAEVGSVSVFHEDFDYLTVAHTGKTGPLELSLPLRRNPTGRTGGFAGTVQGLSELAMHMGMAGLSSPDEGPGASASSLLEPERQVDFFSAGQRRLATLPAGAFAVLAGSTLRERDVQGRGIAGVCAEESPTLEGACGVRTAWGLGGELPLNALQLGGGVDVGSLLARATPLLRTIRSWVVRDVPFSLEGTTGALTRRDPDFSEERSMALGFPFVLRVPALPGHQGRYMDSLWVLGSARVPGRGGVPLGLGLGMNTAPADPNTDTQPGLPAPGLVRVRMAPTHHGLEGSPYVLHLTASSSTGAVSGLLHRGLEALPFDPTGAAPVAIQGPFLPVPEGARYSPVDDEGGRRLRPPTDPALPPGTVLRAVFSNGVGARWVVLLDASRDAQGVRLPVPPTPFEDRTFQGNHLGSFASLELQAWSLREGGLPDGERLPLEELTRDENLSRLGELVVAWSALSATP</sequence>
<dbReference type="AlphaFoldDB" id="A0A1L9B8Y6"/>
<dbReference type="STRING" id="83449.BON30_21020"/>
<gene>
    <name evidence="1" type="ORF">BON30_21020</name>
</gene>
<evidence type="ECO:0008006" key="3">
    <source>
        <dbReference type="Google" id="ProtNLM"/>
    </source>
</evidence>
<reference evidence="1 2" key="2">
    <citation type="submission" date="2016-12" db="EMBL/GenBank/DDBJ databases">
        <title>Draft Genome Sequence of Cystobacter ferrugineus Strain Cbfe23.</title>
        <authorList>
            <person name="Akbar S."/>
            <person name="Dowd S.E."/>
            <person name="Stevens D.C."/>
        </authorList>
    </citation>
    <scope>NUCLEOTIDE SEQUENCE [LARGE SCALE GENOMIC DNA]</scope>
    <source>
        <strain evidence="1 2">Cbfe23</strain>
    </source>
</reference>
<name>A0A1L9B8Y6_9BACT</name>
<accession>A0A1L9B8Y6</accession>
<organism evidence="1 2">
    <name type="scientific">Cystobacter ferrugineus</name>
    <dbReference type="NCBI Taxonomy" id="83449"/>
    <lineage>
        <taxon>Bacteria</taxon>
        <taxon>Pseudomonadati</taxon>
        <taxon>Myxococcota</taxon>
        <taxon>Myxococcia</taxon>
        <taxon>Myxococcales</taxon>
        <taxon>Cystobacterineae</taxon>
        <taxon>Archangiaceae</taxon>
        <taxon>Cystobacter</taxon>
    </lineage>
</organism>
<dbReference type="OrthoDB" id="5377609at2"/>
<dbReference type="RefSeq" id="WP_071900162.1">
    <property type="nucleotide sequence ID" value="NZ_MPIN01000005.1"/>
</dbReference>
<protein>
    <recommendedName>
        <fullName evidence="3">Carboxypeptidase regulatory-like domain-containing protein</fullName>
    </recommendedName>
</protein>
<comment type="caution">
    <text evidence="1">The sequence shown here is derived from an EMBL/GenBank/DDBJ whole genome shotgun (WGS) entry which is preliminary data.</text>
</comment>
<dbReference type="EMBL" id="MPIN01000005">
    <property type="protein sequence ID" value="OJH38715.1"/>
    <property type="molecule type" value="Genomic_DNA"/>
</dbReference>
<dbReference type="Proteomes" id="UP000182229">
    <property type="component" value="Unassembled WGS sequence"/>
</dbReference>
<proteinExistence type="predicted"/>
<keyword evidence="2" id="KW-1185">Reference proteome</keyword>
<reference evidence="2" key="1">
    <citation type="submission" date="2016-11" db="EMBL/GenBank/DDBJ databases">
        <authorList>
            <person name="Shukria A."/>
            <person name="Stevens D.C."/>
        </authorList>
    </citation>
    <scope>NUCLEOTIDE SEQUENCE [LARGE SCALE GENOMIC DNA]</scope>
    <source>
        <strain evidence="2">Cbfe23</strain>
    </source>
</reference>
<evidence type="ECO:0000313" key="2">
    <source>
        <dbReference type="Proteomes" id="UP000182229"/>
    </source>
</evidence>
<evidence type="ECO:0000313" key="1">
    <source>
        <dbReference type="EMBL" id="OJH38715.1"/>
    </source>
</evidence>